<dbReference type="Pfam" id="PF00069">
    <property type="entry name" value="Pkinase"/>
    <property type="match status" value="1"/>
</dbReference>
<gene>
    <name evidence="4" type="ORF">EBH_0077000</name>
</gene>
<dbReference type="PROSITE" id="PS50011">
    <property type="entry name" value="PROTEIN_KINASE_DOM"/>
    <property type="match status" value="1"/>
</dbReference>
<dbReference type="SUPFAM" id="SSF56112">
    <property type="entry name" value="Protein kinase-like (PK-like)"/>
    <property type="match status" value="1"/>
</dbReference>
<evidence type="ECO:0000256" key="1">
    <source>
        <dbReference type="ARBA" id="ARBA00022741"/>
    </source>
</evidence>
<dbReference type="Proteomes" id="UP000030750">
    <property type="component" value="Unassembled WGS sequence"/>
</dbReference>
<dbReference type="PANTHER" id="PTHR24346:SF30">
    <property type="entry name" value="MATERNAL EMBRYONIC LEUCINE ZIPPER KINASE"/>
    <property type="match status" value="1"/>
</dbReference>
<sequence length="463" mass="51127">MGAATALLITLFLRKPQSEVGHGRLPATKEDGGHPEVLLPHSIPEDQGHPQVVLPPSAREDQLPLYDAWGLPMLDHFEERLSPDLKRGKAAIAAAVAEGVKGFDLSSDDCAAASSIARMISKDSSDSLIGMTLSLENVTPFHSLEKAGQVSRVFRIRKLLGESFSASLVEAEDTNTHELFVMRFFRQRADDGWDAEDPMRSVARMQEELHLEEMGAENLCGTIPANMVASKLGVSVPLYTADIAGVPGGERVGDYLVLGRVQLSEMQYGTVLDLLVNRTDVIEQAQEYIARRLLQIVLKIQQSGLTHSSIQPGNILLRPDGSIVVADIGSLHPFGSSALESVWLGPEYQEPQLSVPADPEAYEGQPAVIQPTNDIWSLGINLYEIFVKRRCPFGYYTDDKDANLQYAQELVTTTESAQLKEILETKKVPPVWMDLILRLLEPNRERRITAWGIVEEFPELVNE</sequence>
<dbReference type="VEuPathDB" id="ToxoDB:EBH_0077000"/>
<reference evidence="4" key="1">
    <citation type="submission" date="2013-10" db="EMBL/GenBank/DDBJ databases">
        <title>Genomic analysis of the causative agents of coccidiosis in chickens.</title>
        <authorList>
            <person name="Reid A.J."/>
            <person name="Blake D."/>
            <person name="Billington K."/>
            <person name="Browne H."/>
            <person name="Dunn M."/>
            <person name="Hung S."/>
            <person name="Kawahara F."/>
            <person name="Miranda-Saavedra D."/>
            <person name="Mourier T."/>
            <person name="Nagra H."/>
            <person name="Otto T.D."/>
            <person name="Rawlings N."/>
            <person name="Sanchez A."/>
            <person name="Sanders M."/>
            <person name="Subramaniam C."/>
            <person name="Tay Y."/>
            <person name="Dear P."/>
            <person name="Doerig C."/>
            <person name="Gruber A."/>
            <person name="Parkinson J."/>
            <person name="Shirley M."/>
            <person name="Wan K.L."/>
            <person name="Berriman M."/>
            <person name="Tomley F."/>
            <person name="Pain A."/>
        </authorList>
    </citation>
    <scope>NUCLEOTIDE SEQUENCE [LARGE SCALE GENOMIC DNA]</scope>
    <source>
        <strain evidence="4">Houghton</strain>
    </source>
</reference>
<dbReference type="InterPro" id="IPR011009">
    <property type="entry name" value="Kinase-like_dom_sf"/>
</dbReference>
<dbReference type="Gene3D" id="1.10.510.10">
    <property type="entry name" value="Transferase(Phosphotransferase) domain 1"/>
    <property type="match status" value="1"/>
</dbReference>
<dbReference type="InterPro" id="IPR000719">
    <property type="entry name" value="Prot_kinase_dom"/>
</dbReference>
<keyword evidence="5" id="KW-1185">Reference proteome</keyword>
<keyword evidence="2" id="KW-0067">ATP-binding</keyword>
<dbReference type="SMART" id="SM00220">
    <property type="entry name" value="S_TKc"/>
    <property type="match status" value="1"/>
</dbReference>
<organism evidence="4 5">
    <name type="scientific">Eimeria brunetti</name>
    <dbReference type="NCBI Taxonomy" id="51314"/>
    <lineage>
        <taxon>Eukaryota</taxon>
        <taxon>Sar</taxon>
        <taxon>Alveolata</taxon>
        <taxon>Apicomplexa</taxon>
        <taxon>Conoidasida</taxon>
        <taxon>Coccidia</taxon>
        <taxon>Eucoccidiorida</taxon>
        <taxon>Eimeriorina</taxon>
        <taxon>Eimeriidae</taxon>
        <taxon>Eimeria</taxon>
    </lineage>
</organism>
<proteinExistence type="predicted"/>
<dbReference type="GO" id="GO:0035556">
    <property type="term" value="P:intracellular signal transduction"/>
    <property type="evidence" value="ECO:0007669"/>
    <property type="project" value="TreeGrafter"/>
</dbReference>
<dbReference type="EMBL" id="HG713616">
    <property type="protein sequence ID" value="CDJ54074.1"/>
    <property type="molecule type" value="Genomic_DNA"/>
</dbReference>
<dbReference type="GO" id="GO:0005524">
    <property type="term" value="F:ATP binding"/>
    <property type="evidence" value="ECO:0007669"/>
    <property type="project" value="UniProtKB-KW"/>
</dbReference>
<dbReference type="GO" id="GO:0005737">
    <property type="term" value="C:cytoplasm"/>
    <property type="evidence" value="ECO:0007669"/>
    <property type="project" value="TreeGrafter"/>
</dbReference>
<dbReference type="PANTHER" id="PTHR24346">
    <property type="entry name" value="MAP/MICROTUBULE AFFINITY-REGULATING KINASE"/>
    <property type="match status" value="1"/>
</dbReference>
<evidence type="ECO:0000313" key="4">
    <source>
        <dbReference type="EMBL" id="CDJ54074.1"/>
    </source>
</evidence>
<accession>U6LZS0</accession>
<reference evidence="4" key="2">
    <citation type="submission" date="2013-10" db="EMBL/GenBank/DDBJ databases">
        <authorList>
            <person name="Aslett M."/>
        </authorList>
    </citation>
    <scope>NUCLEOTIDE SEQUENCE [LARGE SCALE GENOMIC DNA]</scope>
    <source>
        <strain evidence="4">Houghton</strain>
    </source>
</reference>
<dbReference type="GO" id="GO:0004674">
    <property type="term" value="F:protein serine/threonine kinase activity"/>
    <property type="evidence" value="ECO:0007669"/>
    <property type="project" value="TreeGrafter"/>
</dbReference>
<dbReference type="AlphaFoldDB" id="U6LZS0"/>
<evidence type="ECO:0000313" key="5">
    <source>
        <dbReference type="Proteomes" id="UP000030750"/>
    </source>
</evidence>
<dbReference type="OrthoDB" id="6513151at2759"/>
<name>U6LZS0_9EIME</name>
<protein>
    <recommendedName>
        <fullName evidence="3">Protein kinase domain-containing protein</fullName>
    </recommendedName>
</protein>
<evidence type="ECO:0000256" key="2">
    <source>
        <dbReference type="ARBA" id="ARBA00022840"/>
    </source>
</evidence>
<keyword evidence="1" id="KW-0547">Nucleotide-binding</keyword>
<evidence type="ECO:0000259" key="3">
    <source>
        <dbReference type="PROSITE" id="PS50011"/>
    </source>
</evidence>
<feature type="domain" description="Protein kinase" evidence="3">
    <location>
        <begin position="154"/>
        <end position="460"/>
    </location>
</feature>